<sequence>MNKWMKKSLVILFSIATLGLVTPPASLALEDKPSEDNFSKSNFSDSVIDSALKSVVKTVGNEQTEPVRSKEDFLSTLIHEAEEKSFMKFGNKIGSVIENEFKDVIFPKIEEVITHYLNEEEDEQFKNLEISMPSAGTGEKIFHIYNTDTGEDVLRFHVRRENKPLEGYWFNFHYHTYHDSFVSHKDLGSIYWNKNTPPNWMNVH</sequence>
<keyword evidence="3" id="KW-1185">Reference proteome</keyword>
<gene>
    <name evidence="2" type="ORF">A9C19_07995</name>
</gene>
<reference evidence="2 3" key="1">
    <citation type="journal article" date="2016" name="Sci. Rep.">
        <title>Complete genome sequence and transcriptomic analysis of a novel marine strain Bacillus weihaiensis reveals the mechanism of brown algae degradation.</title>
        <authorList>
            <person name="Zhu Y."/>
            <person name="Chen P."/>
            <person name="Bao Y."/>
            <person name="Men Y."/>
            <person name="Zeng Y."/>
            <person name="Yang J."/>
            <person name="Sun J."/>
            <person name="Sun Y."/>
        </authorList>
    </citation>
    <scope>NUCLEOTIDE SEQUENCE [LARGE SCALE GENOMIC DNA]</scope>
    <source>
        <strain evidence="2 3">Alg07</strain>
    </source>
</reference>
<feature type="chain" id="PRO_5038893901" description="Cell division protein FtsK" evidence="1">
    <location>
        <begin position="29"/>
        <end position="204"/>
    </location>
</feature>
<organism evidence="2 3">
    <name type="scientific">Bacillus weihaiensis</name>
    <dbReference type="NCBI Taxonomy" id="1547283"/>
    <lineage>
        <taxon>Bacteria</taxon>
        <taxon>Bacillati</taxon>
        <taxon>Bacillota</taxon>
        <taxon>Bacilli</taxon>
        <taxon>Bacillales</taxon>
        <taxon>Bacillaceae</taxon>
        <taxon>Bacillus</taxon>
    </lineage>
</organism>
<proteinExistence type="predicted"/>
<dbReference type="STRING" id="1547283.A9C19_07995"/>
<dbReference type="AlphaFoldDB" id="A0A1L3MR17"/>
<evidence type="ECO:0000256" key="1">
    <source>
        <dbReference type="SAM" id="SignalP"/>
    </source>
</evidence>
<accession>A0A1L3MR17</accession>
<dbReference type="Pfam" id="PF14005">
    <property type="entry name" value="YpjP"/>
    <property type="match status" value="1"/>
</dbReference>
<dbReference type="KEGG" id="bwh:A9C19_07995"/>
<keyword evidence="1" id="KW-0732">Signal</keyword>
<evidence type="ECO:0000313" key="2">
    <source>
        <dbReference type="EMBL" id="APH04694.1"/>
    </source>
</evidence>
<dbReference type="InterPro" id="IPR025616">
    <property type="entry name" value="YpjP"/>
</dbReference>
<dbReference type="RefSeq" id="WP_072579484.1">
    <property type="nucleotide sequence ID" value="NZ_CP016020.1"/>
</dbReference>
<dbReference type="OrthoDB" id="2435352at2"/>
<protein>
    <recommendedName>
        <fullName evidence="4">Cell division protein FtsK</fullName>
    </recommendedName>
</protein>
<dbReference type="EMBL" id="CP016020">
    <property type="protein sequence ID" value="APH04694.1"/>
    <property type="molecule type" value="Genomic_DNA"/>
</dbReference>
<dbReference type="Proteomes" id="UP000181936">
    <property type="component" value="Chromosome"/>
</dbReference>
<name>A0A1L3MR17_9BACI</name>
<evidence type="ECO:0008006" key="4">
    <source>
        <dbReference type="Google" id="ProtNLM"/>
    </source>
</evidence>
<feature type="signal peptide" evidence="1">
    <location>
        <begin position="1"/>
        <end position="28"/>
    </location>
</feature>
<evidence type="ECO:0000313" key="3">
    <source>
        <dbReference type="Proteomes" id="UP000181936"/>
    </source>
</evidence>